<evidence type="ECO:0000259" key="3">
    <source>
        <dbReference type="PROSITE" id="PS50801"/>
    </source>
</evidence>
<comment type="caution">
    <text evidence="4">The sequence shown here is derived from an EMBL/GenBank/DDBJ whole genome shotgun (WGS) entry which is preliminary data.</text>
</comment>
<dbReference type="Gene3D" id="3.30.750.24">
    <property type="entry name" value="STAS domain"/>
    <property type="match status" value="1"/>
</dbReference>
<dbReference type="InterPro" id="IPR002645">
    <property type="entry name" value="STAS_dom"/>
</dbReference>
<evidence type="ECO:0000313" key="4">
    <source>
        <dbReference type="EMBL" id="MDQ0352523.1"/>
    </source>
</evidence>
<keyword evidence="5" id="KW-1185">Reference proteome</keyword>
<accession>A0ABU0DVM9</accession>
<evidence type="ECO:0000256" key="1">
    <source>
        <dbReference type="ARBA" id="ARBA00009013"/>
    </source>
</evidence>
<proteinExistence type="inferred from homology"/>
<dbReference type="Proteomes" id="UP001236723">
    <property type="component" value="Unassembled WGS sequence"/>
</dbReference>
<dbReference type="PANTHER" id="PTHR33495">
    <property type="entry name" value="ANTI-SIGMA FACTOR ANTAGONIST TM_1081-RELATED-RELATED"/>
    <property type="match status" value="1"/>
</dbReference>
<dbReference type="SUPFAM" id="SSF52091">
    <property type="entry name" value="SpoIIaa-like"/>
    <property type="match status" value="1"/>
</dbReference>
<dbReference type="InterPro" id="IPR003658">
    <property type="entry name" value="Anti-sigma_ant"/>
</dbReference>
<dbReference type="NCBIfam" id="TIGR00377">
    <property type="entry name" value="ant_ant_sig"/>
    <property type="match status" value="1"/>
</dbReference>
<name>A0ABU0DVM9_9BACI</name>
<gene>
    <name evidence="4" type="ORF">J2R98_002368</name>
</gene>
<evidence type="ECO:0000313" key="5">
    <source>
        <dbReference type="Proteomes" id="UP001236723"/>
    </source>
</evidence>
<dbReference type="EMBL" id="JAUSUP010000009">
    <property type="protein sequence ID" value="MDQ0352523.1"/>
    <property type="molecule type" value="Genomic_DNA"/>
</dbReference>
<protein>
    <recommendedName>
        <fullName evidence="2">Anti-sigma factor antagonist</fullName>
    </recommendedName>
</protein>
<dbReference type="PROSITE" id="PS50801">
    <property type="entry name" value="STAS"/>
    <property type="match status" value="1"/>
</dbReference>
<dbReference type="PANTHER" id="PTHR33495:SF2">
    <property type="entry name" value="ANTI-SIGMA FACTOR ANTAGONIST TM_1081-RELATED"/>
    <property type="match status" value="1"/>
</dbReference>
<sequence>MLEFTFIEEDDALQVWLKGDLDIEGTEVVDEQLLPKITSYSKVNIDFKEVPFVDSSGMGLLINMVDEIKNTGNTVTISNVRDEVYEVFELLQLSEIIGEEVFV</sequence>
<feature type="domain" description="STAS" evidence="3">
    <location>
        <begin position="2"/>
        <end position="103"/>
    </location>
</feature>
<comment type="similarity">
    <text evidence="1 2">Belongs to the anti-sigma-factor antagonist family.</text>
</comment>
<dbReference type="CDD" id="cd07043">
    <property type="entry name" value="STAS_anti-anti-sigma_factors"/>
    <property type="match status" value="1"/>
</dbReference>
<dbReference type="RefSeq" id="WP_307069167.1">
    <property type="nucleotide sequence ID" value="NZ_JAUSUP010000009.1"/>
</dbReference>
<dbReference type="Pfam" id="PF01740">
    <property type="entry name" value="STAS"/>
    <property type="match status" value="1"/>
</dbReference>
<dbReference type="InterPro" id="IPR036513">
    <property type="entry name" value="STAS_dom_sf"/>
</dbReference>
<organism evidence="4 5">
    <name type="scientific">Alkalibacillus filiformis</name>
    <dbReference type="NCBI Taxonomy" id="200990"/>
    <lineage>
        <taxon>Bacteria</taxon>
        <taxon>Bacillati</taxon>
        <taxon>Bacillota</taxon>
        <taxon>Bacilli</taxon>
        <taxon>Bacillales</taxon>
        <taxon>Bacillaceae</taxon>
        <taxon>Alkalibacillus</taxon>
    </lineage>
</organism>
<reference evidence="4 5" key="1">
    <citation type="submission" date="2023-07" db="EMBL/GenBank/DDBJ databases">
        <title>Genomic Encyclopedia of Type Strains, Phase IV (KMG-IV): sequencing the most valuable type-strain genomes for metagenomic binning, comparative biology and taxonomic classification.</title>
        <authorList>
            <person name="Goeker M."/>
        </authorList>
    </citation>
    <scope>NUCLEOTIDE SEQUENCE [LARGE SCALE GENOMIC DNA]</scope>
    <source>
        <strain evidence="4 5">DSM 15448</strain>
    </source>
</reference>
<evidence type="ECO:0000256" key="2">
    <source>
        <dbReference type="RuleBase" id="RU003749"/>
    </source>
</evidence>